<dbReference type="GO" id="GO:0030154">
    <property type="term" value="P:cell differentiation"/>
    <property type="evidence" value="ECO:0007669"/>
    <property type="project" value="UniProtKB-KW"/>
</dbReference>
<feature type="domain" description="DSL" evidence="13">
    <location>
        <begin position="198"/>
        <end position="243"/>
    </location>
</feature>
<feature type="disulfide bond" evidence="8">
    <location>
        <begin position="1311"/>
        <end position="1320"/>
    </location>
</feature>
<evidence type="ECO:0000256" key="7">
    <source>
        <dbReference type="ARBA" id="ARBA00023180"/>
    </source>
</evidence>
<dbReference type="PANTHER" id="PTHR24049:SF22">
    <property type="entry name" value="DROSOPHILA CRUMBS HOMOLOG"/>
    <property type="match status" value="1"/>
</dbReference>
<feature type="disulfide bond" evidence="8">
    <location>
        <begin position="1437"/>
        <end position="1446"/>
    </location>
</feature>
<comment type="function">
    <text evidence="10">Putative Notch ligand involved in the mediation of Notch signaling.</text>
</comment>
<feature type="domain" description="EGF-like" evidence="12">
    <location>
        <begin position="1098"/>
        <end position="1132"/>
    </location>
</feature>
<feature type="disulfide bond" evidence="9">
    <location>
        <begin position="698"/>
        <end position="707"/>
    </location>
</feature>
<dbReference type="CDD" id="cd00054">
    <property type="entry name" value="EGF_CA"/>
    <property type="match status" value="4"/>
</dbReference>
<feature type="disulfide bond" evidence="8">
    <location>
        <begin position="1185"/>
        <end position="1194"/>
    </location>
</feature>
<keyword evidence="10 11" id="KW-0472">Membrane</keyword>
<evidence type="ECO:0000256" key="1">
    <source>
        <dbReference type="ARBA" id="ARBA00022473"/>
    </source>
</evidence>
<dbReference type="InterPro" id="IPR001774">
    <property type="entry name" value="DSL"/>
</dbReference>
<dbReference type="GO" id="GO:0005886">
    <property type="term" value="C:plasma membrane"/>
    <property type="evidence" value="ECO:0007669"/>
    <property type="project" value="TreeGrafter"/>
</dbReference>
<keyword evidence="3 10" id="KW-0732">Signal</keyword>
<keyword evidence="10 11" id="KW-1133">Transmembrane helix</keyword>
<dbReference type="SMART" id="SM00051">
    <property type="entry name" value="DSL"/>
    <property type="match status" value="4"/>
</dbReference>
<feature type="disulfide bond" evidence="8">
    <location>
        <begin position="1248"/>
        <end position="1257"/>
    </location>
</feature>
<dbReference type="PROSITE" id="PS00022">
    <property type="entry name" value="EGF_1"/>
    <property type="match status" value="16"/>
</dbReference>
<dbReference type="Pfam" id="PF01414">
    <property type="entry name" value="DSL"/>
    <property type="match status" value="4"/>
</dbReference>
<feature type="transmembrane region" description="Helical" evidence="11">
    <location>
        <begin position="2680"/>
        <end position="2704"/>
    </location>
</feature>
<dbReference type="SUPFAM" id="SSF57196">
    <property type="entry name" value="EGF/Laminin"/>
    <property type="match status" value="13"/>
</dbReference>
<feature type="disulfide bond" evidence="8">
    <location>
        <begin position="314"/>
        <end position="323"/>
    </location>
</feature>
<evidence type="ECO:0000256" key="10">
    <source>
        <dbReference type="RuleBase" id="RU280815"/>
    </source>
</evidence>
<dbReference type="SMART" id="SM00181">
    <property type="entry name" value="EGF"/>
    <property type="match status" value="19"/>
</dbReference>
<evidence type="ECO:0000256" key="5">
    <source>
        <dbReference type="ARBA" id="ARBA00022782"/>
    </source>
</evidence>
<evidence type="ECO:0000256" key="3">
    <source>
        <dbReference type="ARBA" id="ARBA00022729"/>
    </source>
</evidence>
<feature type="disulfide bond" evidence="9">
    <location>
        <begin position="379"/>
        <end position="388"/>
    </location>
</feature>
<feature type="domain" description="EGF-like" evidence="12">
    <location>
        <begin position="597"/>
        <end position="633"/>
    </location>
</feature>
<feature type="domain" description="EGF-like" evidence="12">
    <location>
        <begin position="786"/>
        <end position="822"/>
    </location>
</feature>
<keyword evidence="4 10" id="KW-0677">Repeat</keyword>
<feature type="disulfide bond" evidence="9">
    <location>
        <begin position="508"/>
        <end position="517"/>
    </location>
</feature>
<feature type="disulfide bond" evidence="8">
    <location>
        <begin position="275"/>
        <end position="284"/>
    </location>
</feature>
<feature type="disulfide bond" evidence="8">
    <location>
        <begin position="489"/>
        <end position="498"/>
    </location>
</feature>
<dbReference type="Proteomes" id="UP001165740">
    <property type="component" value="Chromosome 5"/>
</dbReference>
<feature type="disulfide bond" evidence="8">
    <location>
        <begin position="623"/>
        <end position="632"/>
    </location>
</feature>
<keyword evidence="5" id="KW-0221">Differentiation</keyword>
<dbReference type="KEGG" id="bgt:106065087"/>
<gene>
    <name evidence="15" type="primary">LOC106065087</name>
</gene>
<comment type="subcellular location">
    <subcellularLocation>
        <location evidence="10">Membrane</location>
        <topology evidence="10">Single-pass type I membrane protein</topology>
    </subcellularLocation>
</comment>
<keyword evidence="14" id="KW-1185">Reference proteome</keyword>
<dbReference type="InterPro" id="IPR051022">
    <property type="entry name" value="Notch_Cell-Fate_Det"/>
</dbReference>
<dbReference type="PROSITE" id="PS51051">
    <property type="entry name" value="DSL"/>
    <property type="match status" value="4"/>
</dbReference>
<feature type="disulfide bond" evidence="9">
    <location>
        <begin position="392"/>
        <end position="404"/>
    </location>
</feature>
<evidence type="ECO:0000256" key="9">
    <source>
        <dbReference type="PROSITE-ProRule" id="PRU00377"/>
    </source>
</evidence>
<evidence type="ECO:0000256" key="6">
    <source>
        <dbReference type="ARBA" id="ARBA00023157"/>
    </source>
</evidence>
<feature type="disulfide bond" evidence="8">
    <location>
        <begin position="1374"/>
        <end position="1383"/>
    </location>
</feature>
<keyword evidence="7" id="KW-0325">Glycoprotein</keyword>
<dbReference type="GO" id="GO:0005509">
    <property type="term" value="F:calcium ion binding"/>
    <property type="evidence" value="ECO:0007669"/>
    <property type="project" value="InterPro"/>
</dbReference>
<evidence type="ECO:0000256" key="4">
    <source>
        <dbReference type="ARBA" id="ARBA00022737"/>
    </source>
</evidence>
<feature type="domain" description="EGF-like" evidence="12">
    <location>
        <begin position="1035"/>
        <end position="1069"/>
    </location>
</feature>
<evidence type="ECO:0000256" key="8">
    <source>
        <dbReference type="PROSITE-ProRule" id="PRU00076"/>
    </source>
</evidence>
<feature type="disulfide bond" evidence="9">
    <location>
        <begin position="234"/>
        <end position="243"/>
    </location>
</feature>
<dbReference type="Gene3D" id="2.10.25.140">
    <property type="match status" value="4"/>
</dbReference>
<feature type="domain" description="EGF-like" evidence="12">
    <location>
        <begin position="1287"/>
        <end position="1321"/>
    </location>
</feature>
<dbReference type="PANTHER" id="PTHR24049">
    <property type="entry name" value="CRUMBS FAMILY MEMBER"/>
    <property type="match status" value="1"/>
</dbReference>
<feature type="disulfide bond" evidence="8">
    <location>
        <begin position="812"/>
        <end position="821"/>
    </location>
</feature>
<feature type="domain" description="EGF-like" evidence="12">
    <location>
        <begin position="287"/>
        <end position="324"/>
    </location>
</feature>
<evidence type="ECO:0000313" key="15">
    <source>
        <dbReference type="RefSeq" id="XP_013079301.2"/>
    </source>
</evidence>
<dbReference type="GO" id="GO:0032991">
    <property type="term" value="C:protein-containing complex"/>
    <property type="evidence" value="ECO:0007669"/>
    <property type="project" value="TreeGrafter"/>
</dbReference>
<feature type="disulfide bond" evidence="9">
    <location>
        <begin position="545"/>
        <end position="554"/>
    </location>
</feature>
<dbReference type="Gene3D" id="2.10.25.10">
    <property type="entry name" value="Laminin"/>
    <property type="match status" value="7"/>
</dbReference>
<dbReference type="InterPro" id="IPR000742">
    <property type="entry name" value="EGF"/>
</dbReference>
<evidence type="ECO:0000259" key="12">
    <source>
        <dbReference type="PROSITE" id="PS50026"/>
    </source>
</evidence>
<feature type="domain" description="EGF-like" evidence="12">
    <location>
        <begin position="249"/>
        <end position="285"/>
    </location>
</feature>
<dbReference type="PROSITE" id="PS01186">
    <property type="entry name" value="EGF_2"/>
    <property type="match status" value="5"/>
</dbReference>
<sequence length="2760" mass="301475">MEKTKMEYLVWTRTPTLFYKHSYRILYFICLLILSFSSEVQGTAKVYLKLEQFKNPGSIQSDGSCCDGELRNNECTSGCDYALVICLGDSVKSPCNLANFSVGALGTNEPLVNFSSSYADGISNPLGIPINDWMGYVVITLTFYDVDTRERQLIDTLQFYHNMTSPQRSGSLNLNMTSMTIVGNRKKTPSTLSLQVSTRCDTHYYGETCTVHCVPSDDCSGHYDCNRVTGERICDRGWGGQQCDQPLEANLTCSASECSNSGLCVRTTRSNYCCCNQGFEGERCNKDVNECSSNPCQHGGHCLQEDVPGYTCVCNGRYKGKFCETPTSCEDSPCLNGGKCLNFTQTFQCNCDMTTYRGEFCEVPTSTAPTVTESQGKTCYGNYYGSNCLTYCKAADDCSGHYKCDPQTGRKVCLPGWTQESNCTRRYPNSTSDAGCGCQNGGQCFNGTCCCPVEFTGSRCQEKALYCPNNPCKNGGTCFEQDSEFWCVCPEMFTGEICETMRYPNKNCKENYYGPNCEQYCKASYQCGSTGGQYYCDELTGMKVCMFGWTGPQCDQRDPNANHAVPCPRSTCRNGGSCYNSTCCCLPGFTGSLCHIEILECESNPCLNDAVCSDLINGYLCTCKNGFTGTNCELEQKNPIVKNDTEEYGDPCEDVTCLNGGTCLTIGKKEFFCMCSGERYVGTYCEKEIAPRSPNPYCPMHYYGNNCTTKCIEENSEKGHYLCDPTNGQIICRCGWTGQRCDRRILPVEFDPECPVYGTGCKNNGSCFKGYCLCPYPYSGRFCEEEKLACYSNPCGPFGICLDIKSGYSCQCNPGYSGKNCDILDDKTGIDFSWSIPIFLETETNLDPTASQKNPPQTESLLTAAVSTMSSLLPVKDTSLSYISTIPIDYTATTSQAFLFTSGESLQSQSIFQSETKHLFPSLTAAQDSGHLYTTSEMFLSHLVTDLDLKATFISTFQPSRPSSLISESSAIATRCGSFTCYNGGVCDIISNTCKCPRANMGQFCEIMDSMTSWESKITPTASLLSSLMSESSAIVTRCGSFTCYNGGVCDIISNTCKCPRANMGQFCEIMDSMTSWESKITPTASLLSSLMSESSAIVTRCGTFTCYNGGDCDIIGNTCKCPRANMGQFCEIMDSMTSWESKITPTASLLSSLMSESSAIVTRCGSFTCYNGGVCDIISNTCKCPRANMGQFCEIMDSMTSWESKITPTASLLSSLMSESSAIVTRCGTFTCYNGGDCDIIGNTCKCPRANMGQFCEIMDSMTSWESKITPTASLLSSLMSESSAIVTRCGSFTCYNGGVCDIISNTCKCPRANMGQFCEIMDSMTSWESKITPTASLLSSLMSESSAIATRCGSFTCYNGGVCDIISNTCKCPRANMGQFCEIMDSMTSWESKITPTESLLSSLMSESSAIATRCGSFTCYNGGVCDIISNTCKCPRANMGQFCEIMDSMTSWESKITPTASLQSSSAPESSVMATRCGSLTCVNGGICETSPIGSTCKCPKANMGQFCEIVDSWTGSTTMSVSYHYIDNTASSIQKLDSLSTWQTTLDFKVVSATDSVIQVRSMPTSYVTHISGSASFYINHLVSDVKFGETSLMQTILPSQNIGEMSVSGIFGNIVSTSGQYTASTHTPNNENVFASSYNAVATEAPPHSGTSSGQPLGTLSGSMNAGPMSVQDSIYLQSTTNLHHTLVIDSIVQRSSYPGKTVSLSSGYTQQSSYYDSAVSGYVFATMAPGDVRLTASLDTAFKSRDHDATPSMSSEIHNFISTTDSLGTTRSMQGSEHIFQSDFFYMTSGQMSATSHRDSMLDSLSQQLHSNTFLFNPSDHTSLVSFPHTALQSSSEYSPNNLDTDTMSVSNSLNPSDYVPAQSLFGNSLTTGNPGNAGSLVGTPSSMFLSSGSFSKLVPTAQSYATVSASPFQVTDKYSPLSIDPSLSLLSNAQRLSTLPMDSSLPSSHVQRLSTVPVVSSMSFGTQFYQSTDALSTLVTPTSLPNTHIALNTQTSSGPRVSSLSETFSSGTQSVVVSRSTSYVAVSSTAIVTGSPSIATQNPPRPIFGEIYIINMVSDLKVLIQFLQTAFISAFQTGKPCCFTITPDDSDKYFDDTWNPLVRIEYKLTPPSSDLDMVYIRDIMLTELDRLLESTAVFVANGNKVYRGRPHGPEVIFSLDITGEVVMTTYAKISSVIDESWLASNAGCGCTYRSQIVYGQKSAGRYGTRVTRLYYVMYKNDVLQLTLTREAPLASFIVAAFNARRDLYGIYRHGEVMSYNYRYEAVINKGLRLTSQMGLLASTALKTQWQRYLNSTQCSRSICNVSVSFTRPDVLYSDLSPGAILTSLSYFIFLNGALLKPASVKPPTLGDMGDLFSPCGCQKRSIHSFYVYGEVPYFTLNRIVNEMIQDEKNATIISREFYYDIYGSLLTKVSFRPSSFSSWIPGKSNNNFKNVFAIRNLKVLEDGLPIKQQYRLVLQGSVLNQSAEAVQKILNEAWSSNNRDIAPEDLSAYIIKLDSENFLTSNGSQVTIVYYVVIVDQADASLTIAEEPSMDSIVTTFGKLAGGKFAVCTCSVSRQQNISTVGNFNAANLTQLELVKRALADAWRDTNKDYTGNITVNIHNMTSNQSRDQGQTTVFSIALDGGQPGVTDIDLQKPTGTLVTRFSDSESTVTLVQDGGTETRTGQSDDFPWYIPVGVILALLLVFVVMFVFICIVRDRRKDSKEIDNNPDDFQEDNFDKEHFTMEPVAFENEAFRNLEMMSQSYIVNPDEH</sequence>
<dbReference type="SMART" id="SM00179">
    <property type="entry name" value="EGF_CA"/>
    <property type="match status" value="5"/>
</dbReference>
<evidence type="ECO:0000256" key="2">
    <source>
        <dbReference type="ARBA" id="ARBA00022536"/>
    </source>
</evidence>
<dbReference type="FunFam" id="2.10.25.140:FF:000001">
    <property type="entry name" value="Delta-like protein"/>
    <property type="match status" value="1"/>
</dbReference>
<dbReference type="GO" id="GO:0045197">
    <property type="term" value="P:establishment or maintenance of epithelial cell apical/basal polarity"/>
    <property type="evidence" value="ECO:0007669"/>
    <property type="project" value="TreeGrafter"/>
</dbReference>
<keyword evidence="1 10" id="KW-0217">Developmental protein</keyword>
<evidence type="ECO:0000256" key="11">
    <source>
        <dbReference type="SAM" id="Phobius"/>
    </source>
</evidence>
<dbReference type="FunFam" id="2.10.25.10:FF:000122">
    <property type="entry name" value="Protein crumbs homolog 2"/>
    <property type="match status" value="1"/>
</dbReference>
<feature type="domain" description="EGF-like" evidence="12">
    <location>
        <begin position="1224"/>
        <end position="1258"/>
    </location>
</feature>
<organism evidence="14 15">
    <name type="scientific">Biomphalaria glabrata</name>
    <name type="common">Bloodfluke planorb</name>
    <name type="synonym">Freshwater snail</name>
    <dbReference type="NCBI Taxonomy" id="6526"/>
    <lineage>
        <taxon>Eukaryota</taxon>
        <taxon>Metazoa</taxon>
        <taxon>Spiralia</taxon>
        <taxon>Lophotrochozoa</taxon>
        <taxon>Mollusca</taxon>
        <taxon>Gastropoda</taxon>
        <taxon>Heterobranchia</taxon>
        <taxon>Euthyneura</taxon>
        <taxon>Panpulmonata</taxon>
        <taxon>Hygrophila</taxon>
        <taxon>Lymnaeoidea</taxon>
        <taxon>Planorbidae</taxon>
        <taxon>Biomphalaria</taxon>
    </lineage>
</organism>
<feature type="domain" description="EGF-like" evidence="12">
    <location>
        <begin position="1476"/>
        <end position="1512"/>
    </location>
</feature>
<dbReference type="Pfam" id="PF00008">
    <property type="entry name" value="EGF"/>
    <property type="match status" value="3"/>
</dbReference>
<comment type="caution">
    <text evidence="8">Lacks conserved residue(s) required for the propagation of feature annotation.</text>
</comment>
<reference evidence="15" key="1">
    <citation type="submission" date="2025-08" db="UniProtKB">
        <authorList>
            <consortium name="RefSeq"/>
        </authorList>
    </citation>
    <scope>IDENTIFICATION</scope>
</reference>
<proteinExistence type="predicted"/>
<feature type="disulfide bond" evidence="9">
    <location>
        <begin position="200"/>
        <end position="209"/>
    </location>
</feature>
<feature type="domain" description="EGF-like" evidence="12">
    <location>
        <begin position="325"/>
        <end position="362"/>
    </location>
</feature>
<feature type="disulfide bond" evidence="9">
    <location>
        <begin position="711"/>
        <end position="723"/>
    </location>
</feature>
<feature type="domain" description="EGF-like" evidence="12">
    <location>
        <begin position="972"/>
        <end position="1006"/>
    </location>
</feature>
<feature type="domain" description="DSL" evidence="13">
    <location>
        <begin position="696"/>
        <end position="741"/>
    </location>
</feature>
<dbReference type="PROSITE" id="PS00010">
    <property type="entry name" value="ASX_HYDROXYL"/>
    <property type="match status" value="3"/>
</dbReference>
<dbReference type="OrthoDB" id="6155533at2759"/>
<dbReference type="InterPro" id="IPR001881">
    <property type="entry name" value="EGF-like_Ca-bd_dom"/>
</dbReference>
<evidence type="ECO:0000313" key="14">
    <source>
        <dbReference type="Proteomes" id="UP001165740"/>
    </source>
</evidence>
<dbReference type="InterPro" id="IPR000152">
    <property type="entry name" value="EGF-type_Asp/Asn_hydroxyl_site"/>
</dbReference>
<feature type="disulfide bond" evidence="8">
    <location>
        <begin position="1502"/>
        <end position="1511"/>
    </location>
</feature>
<feature type="disulfide bond" evidence="9">
    <location>
        <begin position="732"/>
        <end position="741"/>
    </location>
</feature>
<feature type="domain" description="EGF-like" evidence="12">
    <location>
        <begin position="648"/>
        <end position="686"/>
    </location>
</feature>
<dbReference type="PROSITE" id="PS50026">
    <property type="entry name" value="EGF_3"/>
    <property type="match status" value="16"/>
</dbReference>
<feature type="disulfide bond" evidence="8">
    <location>
        <begin position="1122"/>
        <end position="1131"/>
    </location>
</feature>
<feature type="disulfide bond" evidence="8">
    <location>
        <begin position="996"/>
        <end position="1005"/>
    </location>
</feature>
<keyword evidence="10 11" id="KW-0812">Transmembrane</keyword>
<feature type="domain" description="EGF-like" evidence="12">
    <location>
        <begin position="1161"/>
        <end position="1195"/>
    </location>
</feature>
<feature type="domain" description="DSL" evidence="13">
    <location>
        <begin position="377"/>
        <end position="422"/>
    </location>
</feature>
<name>A0A9U8E9X2_BIOGL</name>
<feature type="domain" description="DSL" evidence="13">
    <location>
        <begin position="506"/>
        <end position="554"/>
    </location>
</feature>
<dbReference type="GO" id="GO:0007157">
    <property type="term" value="P:heterophilic cell-cell adhesion via plasma membrane cell adhesion molecules"/>
    <property type="evidence" value="ECO:0007669"/>
    <property type="project" value="TreeGrafter"/>
</dbReference>
<protein>
    <recommendedName>
        <fullName evidence="10">Delta-like protein</fullName>
    </recommendedName>
</protein>
<dbReference type="GeneID" id="106065087"/>
<dbReference type="OMA" id="DECEKFH"/>
<feature type="disulfide bond" evidence="9">
    <location>
        <begin position="213"/>
        <end position="225"/>
    </location>
</feature>
<keyword evidence="6 8" id="KW-1015">Disulfide bond</keyword>
<feature type="disulfide bond" evidence="8">
    <location>
        <begin position="1059"/>
        <end position="1068"/>
    </location>
</feature>
<keyword evidence="2 8" id="KW-0245">EGF-like domain</keyword>
<accession>A0A9U8E9X2</accession>
<dbReference type="RefSeq" id="XP_013079301.2">
    <property type="nucleotide sequence ID" value="XM_013223847.2"/>
</dbReference>
<dbReference type="GO" id="GO:0007154">
    <property type="term" value="P:cell communication"/>
    <property type="evidence" value="ECO:0007669"/>
    <property type="project" value="InterPro"/>
</dbReference>
<feature type="domain" description="EGF-like" evidence="12">
    <location>
        <begin position="463"/>
        <end position="499"/>
    </location>
</feature>
<evidence type="ECO:0000259" key="13">
    <source>
        <dbReference type="PROSITE" id="PS51051"/>
    </source>
</evidence>
<feature type="domain" description="EGF-like" evidence="12">
    <location>
        <begin position="1413"/>
        <end position="1447"/>
    </location>
</feature>
<feature type="domain" description="EGF-like" evidence="12">
    <location>
        <begin position="1350"/>
        <end position="1384"/>
    </location>
</feature>